<dbReference type="EC" id="1.-.-.-" evidence="2"/>
<dbReference type="Gene3D" id="3.40.109.10">
    <property type="entry name" value="NADH Oxidase"/>
    <property type="match status" value="1"/>
</dbReference>
<dbReference type="InterPro" id="IPR029479">
    <property type="entry name" value="Nitroreductase"/>
</dbReference>
<protein>
    <submittedName>
        <fullName evidence="2">NAD(P)H-dependent dehydrogenase/reductase</fullName>
        <ecNumber evidence="2">1.-.-.-</ecNumber>
    </submittedName>
</protein>
<dbReference type="GO" id="GO:0016491">
    <property type="term" value="F:oxidoreductase activity"/>
    <property type="evidence" value="ECO:0007669"/>
    <property type="project" value="UniProtKB-KW"/>
</dbReference>
<dbReference type="SUPFAM" id="SSF55469">
    <property type="entry name" value="FMN-dependent nitroreductase-like"/>
    <property type="match status" value="1"/>
</dbReference>
<evidence type="ECO:0000313" key="2">
    <source>
        <dbReference type="EMBL" id="ACN16353.1"/>
    </source>
</evidence>
<evidence type="ECO:0000313" key="3">
    <source>
        <dbReference type="Proteomes" id="UP000000442"/>
    </source>
</evidence>
<dbReference type="Proteomes" id="UP000000442">
    <property type="component" value="Chromosome"/>
</dbReference>
<dbReference type="RefSeq" id="WP_015905115.1">
    <property type="nucleotide sequence ID" value="NC_012108.1"/>
</dbReference>
<feature type="domain" description="Nitroreductase" evidence="1">
    <location>
        <begin position="7"/>
        <end position="150"/>
    </location>
</feature>
<dbReference type="AlphaFoldDB" id="C0QLP9"/>
<dbReference type="eggNOG" id="COG0778">
    <property type="taxonomic scope" value="Bacteria"/>
</dbReference>
<dbReference type="PANTHER" id="PTHR23026:SF117">
    <property type="entry name" value="NITROREDUCTASE"/>
    <property type="match status" value="1"/>
</dbReference>
<organism evidence="2 3">
    <name type="scientific">Desulforapulum autotrophicum (strain ATCC 43914 / DSM 3382 / VKM B-1955 / HRM2)</name>
    <name type="common">Desulfobacterium autotrophicum</name>
    <dbReference type="NCBI Taxonomy" id="177437"/>
    <lineage>
        <taxon>Bacteria</taxon>
        <taxon>Pseudomonadati</taxon>
        <taxon>Thermodesulfobacteriota</taxon>
        <taxon>Desulfobacteria</taxon>
        <taxon>Desulfobacterales</taxon>
        <taxon>Desulfobacteraceae</taxon>
        <taxon>Desulforapulum</taxon>
    </lineage>
</organism>
<dbReference type="Pfam" id="PF00881">
    <property type="entry name" value="Nitroreductase"/>
    <property type="match status" value="1"/>
</dbReference>
<gene>
    <name evidence="2" type="ordered locus">HRM2_32740</name>
</gene>
<dbReference type="OrthoDB" id="9809288at2"/>
<name>C0QLP9_DESAH</name>
<dbReference type="STRING" id="177437.HRM2_32740"/>
<dbReference type="EMBL" id="CP001087">
    <property type="protein sequence ID" value="ACN16353.1"/>
    <property type="molecule type" value="Genomic_DNA"/>
</dbReference>
<dbReference type="InterPro" id="IPR000415">
    <property type="entry name" value="Nitroreductase-like"/>
</dbReference>
<reference evidence="2 3" key="1">
    <citation type="journal article" date="2009" name="Environ. Microbiol.">
        <title>Genome sequence of Desulfobacterium autotrophicum HRM2, a marine sulfate reducer oxidizing organic carbon completely to carbon dioxide.</title>
        <authorList>
            <person name="Strittmatter A.W."/>
            <person name="Liesegang H."/>
            <person name="Rabus R."/>
            <person name="Decker I."/>
            <person name="Amann J."/>
            <person name="Andres S."/>
            <person name="Henne A."/>
            <person name="Fricke W.F."/>
            <person name="Martinez-Arias R."/>
            <person name="Bartels D."/>
            <person name="Goesmann A."/>
            <person name="Krause L."/>
            <person name="Puehler A."/>
            <person name="Klenk H.P."/>
            <person name="Richter M."/>
            <person name="Schuler M."/>
            <person name="Gloeckner F.O."/>
            <person name="Meyerdierks A."/>
            <person name="Gottschalk G."/>
            <person name="Amann R."/>
        </authorList>
    </citation>
    <scope>NUCLEOTIDE SEQUENCE [LARGE SCALE GENOMIC DNA]</scope>
    <source>
        <strain evidence="3">ATCC 43914 / DSM 3382 / HRM2</strain>
    </source>
</reference>
<accession>C0QLP9</accession>
<dbReference type="CDD" id="cd02151">
    <property type="entry name" value="nitroreductase"/>
    <property type="match status" value="1"/>
</dbReference>
<dbReference type="KEGG" id="dat:HRM2_32740"/>
<sequence length="175" mass="19704">MFFDLVERRRSIRRFKSDPVERMKIDRLIETALRSPSSRGFNPWRFVVVDDPAMLAQLSCAKPHGAAFLREAPLGIVVLGDAETSDVWVEDCSIAAILIQLGAQALGLGSCWIQIRRREHDKTTSSDEYVRELLSIPENLKVASILAIGYPAEEKPPHPAASLELEKVHLNHYEE</sequence>
<keyword evidence="2" id="KW-0560">Oxidoreductase</keyword>
<dbReference type="PANTHER" id="PTHR23026">
    <property type="entry name" value="NADPH NITROREDUCTASE"/>
    <property type="match status" value="1"/>
</dbReference>
<dbReference type="InterPro" id="IPR050627">
    <property type="entry name" value="Nitroreductase/BluB"/>
</dbReference>
<proteinExistence type="predicted"/>
<dbReference type="HOGENOM" id="CLU_070764_7_3_7"/>
<evidence type="ECO:0000259" key="1">
    <source>
        <dbReference type="Pfam" id="PF00881"/>
    </source>
</evidence>
<keyword evidence="3" id="KW-1185">Reference proteome</keyword>